<keyword evidence="3" id="KW-0050">Antiport</keyword>
<feature type="transmembrane region" description="Helical" evidence="8">
    <location>
        <begin position="282"/>
        <end position="301"/>
    </location>
</feature>
<proteinExistence type="predicted"/>
<feature type="transmembrane region" description="Helical" evidence="8">
    <location>
        <begin position="219"/>
        <end position="239"/>
    </location>
</feature>
<dbReference type="EMBL" id="BA000039">
    <property type="protein sequence ID" value="BAC08990.1"/>
    <property type="molecule type" value="Genomic_DNA"/>
</dbReference>
<feature type="transmembrane region" description="Helical" evidence="8">
    <location>
        <begin position="67"/>
        <end position="85"/>
    </location>
</feature>
<evidence type="ECO:0000256" key="8">
    <source>
        <dbReference type="SAM" id="Phobius"/>
    </source>
</evidence>
<dbReference type="Proteomes" id="UP000000440">
    <property type="component" value="Chromosome"/>
</dbReference>
<feature type="transmembrane region" description="Helical" evidence="8">
    <location>
        <begin position="125"/>
        <end position="145"/>
    </location>
</feature>
<dbReference type="Pfam" id="PF02254">
    <property type="entry name" value="TrkA_N"/>
    <property type="match status" value="1"/>
</dbReference>
<evidence type="ECO:0000256" key="3">
    <source>
        <dbReference type="ARBA" id="ARBA00022449"/>
    </source>
</evidence>
<dbReference type="AlphaFoldDB" id="Q8DIZ3"/>
<evidence type="ECO:0000259" key="10">
    <source>
        <dbReference type="Pfam" id="PF02254"/>
    </source>
</evidence>
<dbReference type="GO" id="GO:0005886">
    <property type="term" value="C:plasma membrane"/>
    <property type="evidence" value="ECO:0007669"/>
    <property type="project" value="UniProtKB-SubCell"/>
</dbReference>
<feature type="transmembrane region" description="Helical" evidence="8">
    <location>
        <begin position="307"/>
        <end position="328"/>
    </location>
</feature>
<reference evidence="11 12" key="1">
    <citation type="journal article" date="2002" name="DNA Res.">
        <title>Complete genome structure of the thermophilic cyanobacterium Thermosynechococcus elongatus BP-1.</title>
        <authorList>
            <person name="Nakamura Y."/>
            <person name="Kaneko T."/>
            <person name="Sato S."/>
            <person name="Ikeuchi M."/>
            <person name="Katoh H."/>
            <person name="Sasamoto S."/>
            <person name="Watanabe A."/>
            <person name="Iriguchi M."/>
            <person name="Kawashima K."/>
            <person name="Kimura T."/>
            <person name="Kishida Y."/>
            <person name="Kiyokawa C."/>
            <person name="Kohara M."/>
            <person name="Matsumoto M."/>
            <person name="Matsuno A."/>
            <person name="Nakazaki N."/>
            <person name="Shimpo S."/>
            <person name="Sugimoto M."/>
            <person name="Takeuchi C."/>
            <person name="Yamada M."/>
            <person name="Tabata S."/>
        </authorList>
    </citation>
    <scope>NUCLEOTIDE SEQUENCE [LARGE SCALE GENOMIC DNA]</scope>
    <source>
        <strain evidence="12">IAM M-273 / NIES-2133 / BP-1</strain>
    </source>
</reference>
<dbReference type="EnsemblBacteria" id="BAC08990">
    <property type="protein sequence ID" value="BAC08990"/>
    <property type="gene ID" value="BAC08990"/>
</dbReference>
<evidence type="ECO:0000256" key="7">
    <source>
        <dbReference type="ARBA" id="ARBA00023136"/>
    </source>
</evidence>
<keyword evidence="5 8" id="KW-1133">Transmembrane helix</keyword>
<evidence type="ECO:0000259" key="9">
    <source>
        <dbReference type="Pfam" id="PF00999"/>
    </source>
</evidence>
<dbReference type="GO" id="GO:0015297">
    <property type="term" value="F:antiporter activity"/>
    <property type="evidence" value="ECO:0007669"/>
    <property type="project" value="UniProtKB-KW"/>
</dbReference>
<dbReference type="SUPFAM" id="SSF51735">
    <property type="entry name" value="NAD(P)-binding Rossmann-fold domains"/>
    <property type="match status" value="1"/>
</dbReference>
<feature type="transmembrane region" description="Helical" evidence="8">
    <location>
        <begin position="37"/>
        <end position="55"/>
    </location>
</feature>
<feature type="transmembrane region" description="Helical" evidence="8">
    <location>
        <begin position="376"/>
        <end position="395"/>
    </location>
</feature>
<dbReference type="STRING" id="197221.gene:10748037"/>
<protein>
    <submittedName>
        <fullName evidence="11">Sodium/hydrogen antiporter</fullName>
    </submittedName>
</protein>
<keyword evidence="12" id="KW-1185">Reference proteome</keyword>
<feature type="transmembrane region" description="Helical" evidence="8">
    <location>
        <begin position="12"/>
        <end position="32"/>
    </location>
</feature>
<evidence type="ECO:0000313" key="11">
    <source>
        <dbReference type="EMBL" id="BAC08990.1"/>
    </source>
</evidence>
<comment type="subcellular location">
    <subcellularLocation>
        <location evidence="1">Cell membrane</location>
        <topology evidence="1">Multi-pass membrane protein</topology>
    </subcellularLocation>
</comment>
<gene>
    <name evidence="11" type="ordered locus">tlr1438</name>
</gene>
<dbReference type="PANTHER" id="PTHR32507:SF0">
    <property type="entry name" value="NA(+)_H(+) ANTIPORTER 2-RELATED"/>
    <property type="match status" value="1"/>
</dbReference>
<dbReference type="InterPro" id="IPR003148">
    <property type="entry name" value="RCK_N"/>
</dbReference>
<evidence type="ECO:0000256" key="4">
    <source>
        <dbReference type="ARBA" id="ARBA00022692"/>
    </source>
</evidence>
<dbReference type="GO" id="GO:0006813">
    <property type="term" value="P:potassium ion transport"/>
    <property type="evidence" value="ECO:0007669"/>
    <property type="project" value="InterPro"/>
</dbReference>
<dbReference type="eggNOG" id="COG0025">
    <property type="taxonomic scope" value="Bacteria"/>
</dbReference>
<feature type="domain" description="RCK N-terminal" evidence="10">
    <location>
        <begin position="408"/>
        <end position="502"/>
    </location>
</feature>
<keyword evidence="7 8" id="KW-0472">Membrane</keyword>
<evidence type="ECO:0000256" key="2">
    <source>
        <dbReference type="ARBA" id="ARBA00022448"/>
    </source>
</evidence>
<dbReference type="Gene3D" id="3.40.50.720">
    <property type="entry name" value="NAD(P)-binding Rossmann-like Domain"/>
    <property type="match status" value="1"/>
</dbReference>
<keyword evidence="2" id="KW-0813">Transport</keyword>
<evidence type="ECO:0000256" key="6">
    <source>
        <dbReference type="ARBA" id="ARBA00023065"/>
    </source>
</evidence>
<feature type="transmembrane region" description="Helical" evidence="8">
    <location>
        <begin position="245"/>
        <end position="261"/>
    </location>
</feature>
<dbReference type="eggNOG" id="COG0569">
    <property type="taxonomic scope" value="Bacteria"/>
</dbReference>
<sequence>MEAAMESSAELTALFVITVVLGIGAQVAAHWLRLPSIVLLLLVGILSGPSGLGWVHPEVLGEGIEVLVPLCVALILFEGGLSLDLSRADQDITGSLWKLVTLGGLVTFVAGAMAAHWIGEFPWQLAFLYASLVVVTGPTVVGPLLRQVGVEHKLAVILEGEGVLIDPIGAILAVVVLNVVLNQDLGMGAIALGIGQRLAVGALMGGIGGWFLSHFLRRAWFLADDLRNLLVLAVLWGLFWLSDQLVSESGLMMAVVLGLVLRWGEVPGERLLRRFKGQLSTLSISVLFVLLAADLSIAGLLELGWSGVLTVLCLMFIIRPLGVVLCTWGSDLSWQQKAFLSWIAPRGIVAASVASLFAITLTNAGMSGGDAIKGQVFLTILMTVFGQGLTARWVATQLQVRAQGASGVMIAGCTPLGRLLARLLRDRGEEVVMIDTDPEAVEQARREHLPVYLSSALDLNILQEAGITQLGTYLAVTSNTEVNAVLAQRVLEEFHPPRVLAALELEDCPLGLSPAFALQLSIKKWNQYINTEAVRLGELVIEEERSQLQRQHLEALIRSGKVLPLLVERPEGLRVVRAHEEWQVGDRLIYLLHSPKPHTLPAALISGWQMNTQVESVLVPSEAPSPKGT</sequence>
<name>Q8DIZ3_THEVB</name>
<dbReference type="GO" id="GO:1902600">
    <property type="term" value="P:proton transmembrane transport"/>
    <property type="evidence" value="ECO:0007669"/>
    <property type="project" value="InterPro"/>
</dbReference>
<dbReference type="InterPro" id="IPR036291">
    <property type="entry name" value="NAD(P)-bd_dom_sf"/>
</dbReference>
<dbReference type="Pfam" id="PF00999">
    <property type="entry name" value="Na_H_Exchanger"/>
    <property type="match status" value="1"/>
</dbReference>
<keyword evidence="6" id="KW-0406">Ion transport</keyword>
<keyword evidence="4 8" id="KW-0812">Transmembrane</keyword>
<feature type="transmembrane region" description="Helical" evidence="8">
    <location>
        <begin position="340"/>
        <end position="364"/>
    </location>
</feature>
<evidence type="ECO:0000256" key="1">
    <source>
        <dbReference type="ARBA" id="ARBA00004651"/>
    </source>
</evidence>
<evidence type="ECO:0000313" key="12">
    <source>
        <dbReference type="Proteomes" id="UP000000440"/>
    </source>
</evidence>
<feature type="transmembrane region" description="Helical" evidence="8">
    <location>
        <begin position="97"/>
        <end position="119"/>
    </location>
</feature>
<feature type="domain" description="Cation/H+ exchanger transmembrane" evidence="9">
    <location>
        <begin position="18"/>
        <end position="395"/>
    </location>
</feature>
<feature type="transmembrane region" description="Helical" evidence="8">
    <location>
        <begin position="157"/>
        <end position="181"/>
    </location>
</feature>
<dbReference type="KEGG" id="tel:tlr1438"/>
<feature type="transmembrane region" description="Helical" evidence="8">
    <location>
        <begin position="187"/>
        <end position="212"/>
    </location>
</feature>
<organism evidence="11 12">
    <name type="scientific">Thermosynechococcus vestitus (strain NIES-2133 / IAM M-273 / BP-1)</name>
    <dbReference type="NCBI Taxonomy" id="197221"/>
    <lineage>
        <taxon>Bacteria</taxon>
        <taxon>Bacillati</taxon>
        <taxon>Cyanobacteriota</taxon>
        <taxon>Cyanophyceae</taxon>
        <taxon>Acaryochloridales</taxon>
        <taxon>Thermosynechococcaceae</taxon>
        <taxon>Thermosynechococcus</taxon>
    </lineage>
</organism>
<accession>Q8DIZ3</accession>
<dbReference type="PANTHER" id="PTHR32507">
    <property type="entry name" value="NA(+)/H(+) ANTIPORTER 1"/>
    <property type="match status" value="1"/>
</dbReference>
<dbReference type="InterPro" id="IPR006153">
    <property type="entry name" value="Cation/H_exchanger_TM"/>
</dbReference>
<evidence type="ECO:0000256" key="5">
    <source>
        <dbReference type="ARBA" id="ARBA00022989"/>
    </source>
</evidence>